<dbReference type="InterPro" id="IPR000641">
    <property type="entry name" value="CbxX/CfxQ"/>
</dbReference>
<evidence type="ECO:0000313" key="6">
    <source>
        <dbReference type="EMBL" id="NYS92836.1"/>
    </source>
</evidence>
<dbReference type="Gene3D" id="3.40.50.300">
    <property type="entry name" value="P-loop containing nucleotide triphosphate hydrolases"/>
    <property type="match status" value="1"/>
</dbReference>
<dbReference type="InterPro" id="IPR003593">
    <property type="entry name" value="AAA+_ATPase"/>
</dbReference>
<comment type="caution">
    <text evidence="6">The sequence shown here is derived from an EMBL/GenBank/DDBJ whole genome shotgun (WGS) entry which is preliminary data.</text>
</comment>
<dbReference type="PANTHER" id="PTHR43392:SF2">
    <property type="entry name" value="AAA-TYPE ATPASE FAMILY PROTEIN _ ANKYRIN REPEAT FAMILY PROTEIN"/>
    <property type="match status" value="1"/>
</dbReference>
<dbReference type="GO" id="GO:0016887">
    <property type="term" value="F:ATP hydrolysis activity"/>
    <property type="evidence" value="ECO:0007669"/>
    <property type="project" value="InterPro"/>
</dbReference>
<dbReference type="EMBL" id="JACBYE010000007">
    <property type="protein sequence ID" value="NYS92836.1"/>
    <property type="molecule type" value="Genomic_DNA"/>
</dbReference>
<dbReference type="SMART" id="SM00382">
    <property type="entry name" value="AAA"/>
    <property type="match status" value="1"/>
</dbReference>
<dbReference type="InterPro" id="IPR027417">
    <property type="entry name" value="P-loop_NTPase"/>
</dbReference>
<name>A0A853EQJ8_9MICO</name>
<dbReference type="GO" id="GO:0005524">
    <property type="term" value="F:ATP binding"/>
    <property type="evidence" value="ECO:0007669"/>
    <property type="project" value="UniProtKB-KW"/>
</dbReference>
<gene>
    <name evidence="6" type="ORF">HZZ10_04745</name>
</gene>
<feature type="region of interest" description="Disordered" evidence="4">
    <location>
        <begin position="371"/>
        <end position="394"/>
    </location>
</feature>
<dbReference type="Gene3D" id="1.10.8.60">
    <property type="match status" value="1"/>
</dbReference>
<organism evidence="6 7">
    <name type="scientific">Sanguibacter inulinus</name>
    <dbReference type="NCBI Taxonomy" id="60922"/>
    <lineage>
        <taxon>Bacteria</taxon>
        <taxon>Bacillati</taxon>
        <taxon>Actinomycetota</taxon>
        <taxon>Actinomycetes</taxon>
        <taxon>Micrococcales</taxon>
        <taxon>Sanguibacteraceae</taxon>
        <taxon>Sanguibacter</taxon>
    </lineage>
</organism>
<proteinExistence type="inferred from homology"/>
<evidence type="ECO:0000256" key="4">
    <source>
        <dbReference type="SAM" id="MobiDB-lite"/>
    </source>
</evidence>
<feature type="domain" description="AAA+ ATPase" evidence="5">
    <location>
        <begin position="446"/>
        <end position="585"/>
    </location>
</feature>
<protein>
    <submittedName>
        <fullName evidence="6">AAA family ATPase</fullName>
    </submittedName>
</protein>
<evidence type="ECO:0000313" key="7">
    <source>
        <dbReference type="Proteomes" id="UP000561011"/>
    </source>
</evidence>
<reference evidence="6 7" key="1">
    <citation type="submission" date="2020-07" db="EMBL/GenBank/DDBJ databases">
        <title>MOT database genomes.</title>
        <authorList>
            <person name="Joseph S."/>
            <person name="Aduse-Opoku J."/>
            <person name="Hashim A."/>
            <person name="Wade W."/>
            <person name="Curtis M."/>
        </authorList>
    </citation>
    <scope>NUCLEOTIDE SEQUENCE [LARGE SCALE GENOMIC DNA]</scope>
    <source>
        <strain evidence="6 7">DSM 100099</strain>
    </source>
</reference>
<dbReference type="RefSeq" id="WP_179912620.1">
    <property type="nucleotide sequence ID" value="NZ_JACBYE010000007.1"/>
</dbReference>
<dbReference type="AlphaFoldDB" id="A0A853EQJ8"/>
<evidence type="ECO:0000256" key="3">
    <source>
        <dbReference type="ARBA" id="ARBA00022840"/>
    </source>
</evidence>
<evidence type="ECO:0000256" key="1">
    <source>
        <dbReference type="ARBA" id="ARBA00010378"/>
    </source>
</evidence>
<accession>A0A853EQJ8</accession>
<dbReference type="PRINTS" id="PR00819">
    <property type="entry name" value="CBXCFQXSUPER"/>
</dbReference>
<keyword evidence="3" id="KW-0067">ATP-binding</keyword>
<dbReference type="InterPro" id="IPR041627">
    <property type="entry name" value="AAA_lid_6"/>
</dbReference>
<keyword evidence="2" id="KW-0547">Nucleotide-binding</keyword>
<sequence>MPSLALPEHLAVLQSTRPHLDVIGSTPWPLPDGWWDTTRAHVQALVDDERVGRRETAWNDWPVGTPHMAIYLLVLGERLGGWSALLSGTEPTFPQKVIADHLPPVSRLGESPVYRYFPSATDWPLRLLDHAGRDPEARLDALEASVDALAVFDDVEPFAARRDALRGIFERVMDDRELRRLHAFSPYADLARLWRQDLLTDDERAVLPELGGWADTFSWSVAGFTVVHDHLASMLERSQTSDQVLASIALADGRTALPAAAAVALGRERADAVNADMADRQASFDKQVWLSSTRDWVARGLLRGEIDVCRTWLASTSQTAVSLAGLPGAPVASASPSLVDFIQDVEETYTARSSRARNPLLEDFARRVKPVRHPVPGRPMRLRDSDETEDEETDDLLPDAVEIGDPQGELARLVGLEPVKVQVRRLEAEARADQLRAEAGMPDSGRSRHLVFTGNPGTAKTTVARLLARTYAQLGLLSRGHLVEVSRMDLVGEYIGQTAPKVRKVFERASGGVLFIDEAYALMPADSHRDFGAEAVATLIKLMEDRRDEVVVVVAGYPAEMHRFLQSNPGVASRFPKTLVFDDYSDDELLTILRGMATEQGFVLADGVEDRIRALLPHPRPAGFGNGRFVRNVFEEAASIQAERVVALDAPTPQDIRTITPQDVPGDLPVAPERPRPGMYL</sequence>
<dbReference type="FunFam" id="3.40.50.300:FF:000216">
    <property type="entry name" value="Type VII secretion ATPase EccA"/>
    <property type="match status" value="1"/>
</dbReference>
<evidence type="ECO:0000256" key="2">
    <source>
        <dbReference type="ARBA" id="ARBA00022741"/>
    </source>
</evidence>
<evidence type="ECO:0000259" key="5">
    <source>
        <dbReference type="SMART" id="SM00382"/>
    </source>
</evidence>
<dbReference type="PANTHER" id="PTHR43392">
    <property type="entry name" value="AAA-TYPE ATPASE FAMILY PROTEIN / ANKYRIN REPEAT FAMILY PROTEIN"/>
    <property type="match status" value="1"/>
</dbReference>
<feature type="region of interest" description="Disordered" evidence="4">
    <location>
        <begin position="653"/>
        <end position="681"/>
    </location>
</feature>
<comment type="similarity">
    <text evidence="1">Belongs to the CbxX/CfxQ family.</text>
</comment>
<dbReference type="SUPFAM" id="SSF52540">
    <property type="entry name" value="P-loop containing nucleoside triphosphate hydrolases"/>
    <property type="match status" value="1"/>
</dbReference>
<dbReference type="Proteomes" id="UP000561011">
    <property type="component" value="Unassembled WGS sequence"/>
</dbReference>
<dbReference type="InterPro" id="IPR003959">
    <property type="entry name" value="ATPase_AAA_core"/>
</dbReference>
<dbReference type="Pfam" id="PF00004">
    <property type="entry name" value="AAA"/>
    <property type="match status" value="1"/>
</dbReference>
<dbReference type="Pfam" id="PF17866">
    <property type="entry name" value="AAA_lid_6"/>
    <property type="match status" value="1"/>
</dbReference>
<keyword evidence="7" id="KW-1185">Reference proteome</keyword>
<dbReference type="InterPro" id="IPR050773">
    <property type="entry name" value="CbxX/CfxQ_RuBisCO_ESX"/>
</dbReference>